<dbReference type="PANTHER" id="PTHR13789">
    <property type="entry name" value="MONOOXYGENASE"/>
    <property type="match status" value="1"/>
</dbReference>
<name>A0A7K3VVV8_9ACTN</name>
<protein>
    <submittedName>
        <fullName evidence="4">FAD-binding protein</fullName>
    </submittedName>
</protein>
<dbReference type="Proteomes" id="UP000470246">
    <property type="component" value="Unassembled WGS sequence"/>
</dbReference>
<dbReference type="PANTHER" id="PTHR13789:SF309">
    <property type="entry name" value="PUTATIVE (AFU_ORTHOLOGUE AFUA_6G14510)-RELATED"/>
    <property type="match status" value="1"/>
</dbReference>
<proteinExistence type="predicted"/>
<dbReference type="Gene3D" id="3.50.50.60">
    <property type="entry name" value="FAD/NAD(P)-binding domain"/>
    <property type="match status" value="1"/>
</dbReference>
<accession>A0A7K3VVV8</accession>
<keyword evidence="5" id="KW-1185">Reference proteome</keyword>
<evidence type="ECO:0000256" key="2">
    <source>
        <dbReference type="ARBA" id="ARBA00023033"/>
    </source>
</evidence>
<reference evidence="4 5" key="1">
    <citation type="submission" date="2020-02" db="EMBL/GenBank/DDBJ databases">
        <title>Geodermatophilus sabuli CPCC 205279 I12A-02694.</title>
        <authorList>
            <person name="Jiang Z."/>
        </authorList>
    </citation>
    <scope>NUCLEOTIDE SEQUENCE [LARGE SCALE GENOMIC DNA]</scope>
    <source>
        <strain evidence="4 5">I12A-02694</strain>
    </source>
</reference>
<dbReference type="AlphaFoldDB" id="A0A7K3VVV8"/>
<dbReference type="GO" id="GO:0071949">
    <property type="term" value="F:FAD binding"/>
    <property type="evidence" value="ECO:0007669"/>
    <property type="project" value="InterPro"/>
</dbReference>
<keyword evidence="2" id="KW-0503">Monooxygenase</keyword>
<sequence>MDQPVRRVLVVGGGTAGSVLTLALRQRGLDVVLVERQSEWKAIGHGITIQGNALRALRDVGVADEVVAAGAPFDRLRMRTVDGELIQEIVSPPLGGDDLPPTMGSMRFLLQEVLSRHVHDSGADVRLGTAVEAIEDDGADAGVAVALSDGSREVVDLVVGADGQHSTVRSLIGVEARRRPVGMAIWRMEGPRQPGMDCAELYYGGPRYKAGYAPISPDRMYAYVLDEDRRLESYGDRPLHELMAERAEGYGGLWPAIRASMGPDTTIDYRSLDALLIDGPWHQGRVLLIGDAAHACPPMLAQGAAMAAEDAIVLAELIGDGHPVDTVLCLFMERRQQRAAMVVDNSVQLARWEVEPDTPGADPAGLMRSSMEILAGPY</sequence>
<dbReference type="PRINTS" id="PR00420">
    <property type="entry name" value="RNGMNOXGNASE"/>
</dbReference>
<keyword evidence="1" id="KW-0560">Oxidoreductase</keyword>
<dbReference type="NCBIfam" id="NF005313">
    <property type="entry name" value="PRK06847.1"/>
    <property type="match status" value="1"/>
</dbReference>
<feature type="domain" description="FAD-binding" evidence="3">
    <location>
        <begin position="7"/>
        <end position="177"/>
    </location>
</feature>
<dbReference type="GO" id="GO:0004497">
    <property type="term" value="F:monooxygenase activity"/>
    <property type="evidence" value="ECO:0007669"/>
    <property type="project" value="UniProtKB-KW"/>
</dbReference>
<dbReference type="EMBL" id="JAAGWF010000003">
    <property type="protein sequence ID" value="NEK56775.1"/>
    <property type="molecule type" value="Genomic_DNA"/>
</dbReference>
<dbReference type="InterPro" id="IPR002938">
    <property type="entry name" value="FAD-bd"/>
</dbReference>
<comment type="caution">
    <text evidence="4">The sequence shown here is derived from an EMBL/GenBank/DDBJ whole genome shotgun (WGS) entry which is preliminary data.</text>
</comment>
<evidence type="ECO:0000313" key="5">
    <source>
        <dbReference type="Proteomes" id="UP000470246"/>
    </source>
</evidence>
<evidence type="ECO:0000259" key="3">
    <source>
        <dbReference type="Pfam" id="PF01494"/>
    </source>
</evidence>
<evidence type="ECO:0000256" key="1">
    <source>
        <dbReference type="ARBA" id="ARBA00023002"/>
    </source>
</evidence>
<organism evidence="4 5">
    <name type="scientific">Geodermatophilus sabuli</name>
    <dbReference type="NCBI Taxonomy" id="1564158"/>
    <lineage>
        <taxon>Bacteria</taxon>
        <taxon>Bacillati</taxon>
        <taxon>Actinomycetota</taxon>
        <taxon>Actinomycetes</taxon>
        <taxon>Geodermatophilales</taxon>
        <taxon>Geodermatophilaceae</taxon>
        <taxon>Geodermatophilus</taxon>
    </lineage>
</organism>
<evidence type="ECO:0000313" key="4">
    <source>
        <dbReference type="EMBL" id="NEK56775.1"/>
    </source>
</evidence>
<dbReference type="SUPFAM" id="SSF51905">
    <property type="entry name" value="FAD/NAD(P)-binding domain"/>
    <property type="match status" value="1"/>
</dbReference>
<gene>
    <name evidence="4" type="ORF">GCU56_02655</name>
</gene>
<dbReference type="InterPro" id="IPR036188">
    <property type="entry name" value="FAD/NAD-bd_sf"/>
</dbReference>
<dbReference type="InterPro" id="IPR050493">
    <property type="entry name" value="FAD-dep_Monooxygenase_BioMet"/>
</dbReference>
<feature type="domain" description="FAD-binding" evidence="3">
    <location>
        <begin position="280"/>
        <end position="346"/>
    </location>
</feature>
<dbReference type="Pfam" id="PF01494">
    <property type="entry name" value="FAD_binding_3"/>
    <property type="match status" value="2"/>
</dbReference>
<dbReference type="RefSeq" id="WP_163479951.1">
    <property type="nucleotide sequence ID" value="NZ_JAAGWF010000003.1"/>
</dbReference>